<name>A0A9D4IN46_DREPO</name>
<dbReference type="Proteomes" id="UP000828390">
    <property type="component" value="Unassembled WGS sequence"/>
</dbReference>
<reference evidence="2" key="1">
    <citation type="journal article" date="2019" name="bioRxiv">
        <title>The Genome of the Zebra Mussel, Dreissena polymorpha: A Resource for Invasive Species Research.</title>
        <authorList>
            <person name="McCartney M.A."/>
            <person name="Auch B."/>
            <person name="Kono T."/>
            <person name="Mallez S."/>
            <person name="Zhang Y."/>
            <person name="Obille A."/>
            <person name="Becker A."/>
            <person name="Abrahante J.E."/>
            <person name="Garbe J."/>
            <person name="Badalamenti J.P."/>
            <person name="Herman A."/>
            <person name="Mangelson H."/>
            <person name="Liachko I."/>
            <person name="Sullivan S."/>
            <person name="Sone E.D."/>
            <person name="Koren S."/>
            <person name="Silverstein K.A.T."/>
            <person name="Beckman K.B."/>
            <person name="Gohl D.M."/>
        </authorList>
    </citation>
    <scope>NUCLEOTIDE SEQUENCE</scope>
    <source>
        <strain evidence="2">Duluth1</strain>
        <tissue evidence="2">Whole animal</tissue>
    </source>
</reference>
<organism evidence="2 3">
    <name type="scientific">Dreissena polymorpha</name>
    <name type="common">Zebra mussel</name>
    <name type="synonym">Mytilus polymorpha</name>
    <dbReference type="NCBI Taxonomy" id="45954"/>
    <lineage>
        <taxon>Eukaryota</taxon>
        <taxon>Metazoa</taxon>
        <taxon>Spiralia</taxon>
        <taxon>Lophotrochozoa</taxon>
        <taxon>Mollusca</taxon>
        <taxon>Bivalvia</taxon>
        <taxon>Autobranchia</taxon>
        <taxon>Heteroconchia</taxon>
        <taxon>Euheterodonta</taxon>
        <taxon>Imparidentia</taxon>
        <taxon>Neoheterodontei</taxon>
        <taxon>Myida</taxon>
        <taxon>Dreissenoidea</taxon>
        <taxon>Dreissenidae</taxon>
        <taxon>Dreissena</taxon>
    </lineage>
</organism>
<reference evidence="2" key="2">
    <citation type="submission" date="2020-11" db="EMBL/GenBank/DDBJ databases">
        <authorList>
            <person name="McCartney M.A."/>
            <person name="Auch B."/>
            <person name="Kono T."/>
            <person name="Mallez S."/>
            <person name="Becker A."/>
            <person name="Gohl D.M."/>
            <person name="Silverstein K.A.T."/>
            <person name="Koren S."/>
            <person name="Bechman K.B."/>
            <person name="Herman A."/>
            <person name="Abrahante J.E."/>
            <person name="Garbe J."/>
        </authorList>
    </citation>
    <scope>NUCLEOTIDE SEQUENCE</scope>
    <source>
        <strain evidence="2">Duluth1</strain>
        <tissue evidence="2">Whole animal</tissue>
    </source>
</reference>
<proteinExistence type="predicted"/>
<feature type="region of interest" description="Disordered" evidence="1">
    <location>
        <begin position="1"/>
        <end position="53"/>
    </location>
</feature>
<comment type="caution">
    <text evidence="2">The sequence shown here is derived from an EMBL/GenBank/DDBJ whole genome shotgun (WGS) entry which is preliminary data.</text>
</comment>
<dbReference type="EMBL" id="JAIWYP010000009">
    <property type="protein sequence ID" value="KAH3777573.1"/>
    <property type="molecule type" value="Genomic_DNA"/>
</dbReference>
<evidence type="ECO:0000256" key="1">
    <source>
        <dbReference type="SAM" id="MobiDB-lite"/>
    </source>
</evidence>
<gene>
    <name evidence="2" type="ORF">DPMN_179021</name>
</gene>
<evidence type="ECO:0000313" key="3">
    <source>
        <dbReference type="Proteomes" id="UP000828390"/>
    </source>
</evidence>
<keyword evidence="3" id="KW-1185">Reference proteome</keyword>
<dbReference type="AlphaFoldDB" id="A0A9D4IN46"/>
<sequence length="95" mass="10733">MVFCLPVTPRPNSGRRTRYPQAQQLEANTLPPGPTVGSEHVTPRPNSGKRTRYPQAQQWEANPLPPSNYAYSRLSSPRRLIAVLCDNRSITLYRS</sequence>
<evidence type="ECO:0000313" key="2">
    <source>
        <dbReference type="EMBL" id="KAH3777573.1"/>
    </source>
</evidence>
<protein>
    <submittedName>
        <fullName evidence="2">Uncharacterized protein</fullName>
    </submittedName>
</protein>
<accession>A0A9D4IN46</accession>